<dbReference type="Pfam" id="PF00172">
    <property type="entry name" value="Zn_clus"/>
    <property type="match status" value="1"/>
</dbReference>
<feature type="domain" description="Zn(2)-C6 fungal-type" evidence="4">
    <location>
        <begin position="30"/>
        <end position="60"/>
    </location>
</feature>
<organism evidence="5 6">
    <name type="scientific">Mollisia scopiformis</name>
    <name type="common">Conifer needle endophyte fungus</name>
    <name type="synonym">Phialocephala scopiformis</name>
    <dbReference type="NCBI Taxonomy" id="149040"/>
    <lineage>
        <taxon>Eukaryota</taxon>
        <taxon>Fungi</taxon>
        <taxon>Dikarya</taxon>
        <taxon>Ascomycota</taxon>
        <taxon>Pezizomycotina</taxon>
        <taxon>Leotiomycetes</taxon>
        <taxon>Helotiales</taxon>
        <taxon>Mollisiaceae</taxon>
        <taxon>Mollisia</taxon>
    </lineage>
</organism>
<feature type="compositionally biased region" description="Low complexity" evidence="3">
    <location>
        <begin position="7"/>
        <end position="18"/>
    </location>
</feature>
<accession>A0A194XKU7</accession>
<dbReference type="OrthoDB" id="648861at2759"/>
<comment type="subcellular location">
    <subcellularLocation>
        <location evidence="1">Nucleus</location>
    </subcellularLocation>
</comment>
<evidence type="ECO:0000256" key="1">
    <source>
        <dbReference type="ARBA" id="ARBA00004123"/>
    </source>
</evidence>
<dbReference type="GeneID" id="28827975"/>
<keyword evidence="6" id="KW-1185">Reference proteome</keyword>
<reference evidence="5 6" key="1">
    <citation type="submission" date="2015-10" db="EMBL/GenBank/DDBJ databases">
        <title>Full genome of DAOMC 229536 Phialocephala scopiformis, a fungal endophyte of spruce producing the potent anti-insectan compound rugulosin.</title>
        <authorList>
            <consortium name="DOE Joint Genome Institute"/>
            <person name="Walker A.K."/>
            <person name="Frasz S.L."/>
            <person name="Seifert K.A."/>
            <person name="Miller J.D."/>
            <person name="Mondo S.J."/>
            <person name="Labutti K."/>
            <person name="Lipzen A."/>
            <person name="Dockter R."/>
            <person name="Kennedy M."/>
            <person name="Grigoriev I.V."/>
            <person name="Spatafora J.W."/>
        </authorList>
    </citation>
    <scope>NUCLEOTIDE SEQUENCE [LARGE SCALE GENOMIC DNA]</scope>
    <source>
        <strain evidence="5 6">CBS 120377</strain>
    </source>
</reference>
<dbReference type="KEGG" id="psco:LY89DRAFT_716116"/>
<sequence>MASVTHSSPGDPSSGSGSNVNRRPPRSKQGCLTCRRRKVRCNEQKPRCSHCERLNLQCSWRPVTSSSINQMPRQPSENGNHRQTDINSGTINESLSMTAGAVDLSQMRQPVDGSFNDMFDYASFMWDHELENGTMQPNRWRDLGFTDMDVLRQRDEVEETNSMNSSFLPNGQNMNFRDQISSLDPAELSASRRTGFESSDSNGNAFEERMLKDYFVRTVVPPIIAQVETQFRWASMRQLLISMSASSAMVHYAILAFSELLLGRKSYTQAPKYQKWYDSARLELSRQRTEGIFSGASPSSTIFEHMLAALFFLSYIDLLEGRIVDAHANLKEAYEAFQVADKSQLRMVSKRLISWMRLLDARAVTAGGEGLFLLDNDDIVAQPSPASTDMTESGGNSNDIGEANVEDVLFDTLYQPGFFFFQRIQSFMGRISKIDPWHRSRGTVEDETEVMSIAAKISRDLGTLWESRPPLMDYALNGNLTSAHISRSLVFTITRTFRTYFANYNASKIHLHRVAYKHLPLSADTEQAISNIRDTARLMVEVGAASGPEQEMLPVNMLWPLLMWGTEENDPEARDWIIVQINNMEQVATNAKITAQVLQEVQKRQDVSKQRVDVRTVMHASSDASSYISSHPSVAKAERAFLELQR</sequence>
<dbReference type="Proteomes" id="UP000070700">
    <property type="component" value="Unassembled WGS sequence"/>
</dbReference>
<keyword evidence="2" id="KW-0539">Nucleus</keyword>
<evidence type="ECO:0000313" key="6">
    <source>
        <dbReference type="Proteomes" id="UP000070700"/>
    </source>
</evidence>
<feature type="region of interest" description="Disordered" evidence="3">
    <location>
        <begin position="1"/>
        <end position="29"/>
    </location>
</feature>
<dbReference type="PANTHER" id="PTHR37534">
    <property type="entry name" value="TRANSCRIPTIONAL ACTIVATOR PROTEIN UGA3"/>
    <property type="match status" value="1"/>
</dbReference>
<dbReference type="STRING" id="149040.A0A194XKU7"/>
<dbReference type="GO" id="GO:0000976">
    <property type="term" value="F:transcription cis-regulatory region binding"/>
    <property type="evidence" value="ECO:0007669"/>
    <property type="project" value="TreeGrafter"/>
</dbReference>
<proteinExistence type="predicted"/>
<dbReference type="GO" id="GO:0008270">
    <property type="term" value="F:zinc ion binding"/>
    <property type="evidence" value="ECO:0007669"/>
    <property type="project" value="InterPro"/>
</dbReference>
<dbReference type="EMBL" id="KQ947409">
    <property type="protein sequence ID" value="KUJ20803.1"/>
    <property type="molecule type" value="Genomic_DNA"/>
</dbReference>
<dbReference type="RefSeq" id="XP_018075158.1">
    <property type="nucleotide sequence ID" value="XM_018218249.1"/>
</dbReference>
<gene>
    <name evidence="5" type="ORF">LY89DRAFT_716116</name>
</gene>
<dbReference type="InterPro" id="IPR021858">
    <property type="entry name" value="Fun_TF"/>
</dbReference>
<dbReference type="SMART" id="SM00066">
    <property type="entry name" value="GAL4"/>
    <property type="match status" value="1"/>
</dbReference>
<dbReference type="InterPro" id="IPR001138">
    <property type="entry name" value="Zn2Cys6_DnaBD"/>
</dbReference>
<dbReference type="PROSITE" id="PS00463">
    <property type="entry name" value="ZN2_CY6_FUNGAL_1"/>
    <property type="match status" value="1"/>
</dbReference>
<evidence type="ECO:0000313" key="5">
    <source>
        <dbReference type="EMBL" id="KUJ20803.1"/>
    </source>
</evidence>
<dbReference type="PROSITE" id="PS50048">
    <property type="entry name" value="ZN2_CY6_FUNGAL_2"/>
    <property type="match status" value="1"/>
</dbReference>
<dbReference type="InParanoid" id="A0A194XKU7"/>
<dbReference type="GO" id="GO:0000981">
    <property type="term" value="F:DNA-binding transcription factor activity, RNA polymerase II-specific"/>
    <property type="evidence" value="ECO:0007669"/>
    <property type="project" value="InterPro"/>
</dbReference>
<dbReference type="GO" id="GO:0045944">
    <property type="term" value="P:positive regulation of transcription by RNA polymerase II"/>
    <property type="evidence" value="ECO:0007669"/>
    <property type="project" value="TreeGrafter"/>
</dbReference>
<protein>
    <recommendedName>
        <fullName evidence="4">Zn(2)-C6 fungal-type domain-containing protein</fullName>
    </recommendedName>
</protein>
<name>A0A194XKU7_MOLSC</name>
<dbReference type="InterPro" id="IPR036864">
    <property type="entry name" value="Zn2-C6_fun-type_DNA-bd_sf"/>
</dbReference>
<dbReference type="CDD" id="cd00067">
    <property type="entry name" value="GAL4"/>
    <property type="match status" value="1"/>
</dbReference>
<dbReference type="SUPFAM" id="SSF57701">
    <property type="entry name" value="Zn2/Cys6 DNA-binding domain"/>
    <property type="match status" value="1"/>
</dbReference>
<evidence type="ECO:0000259" key="4">
    <source>
        <dbReference type="PROSITE" id="PS50048"/>
    </source>
</evidence>
<dbReference type="PANTHER" id="PTHR37534:SF49">
    <property type="entry name" value="LYSINE BIOSYNTHESIS REGULATORY PROTEIN LYS14"/>
    <property type="match status" value="1"/>
</dbReference>
<dbReference type="GO" id="GO:0005634">
    <property type="term" value="C:nucleus"/>
    <property type="evidence" value="ECO:0007669"/>
    <property type="project" value="UniProtKB-SubCell"/>
</dbReference>
<evidence type="ECO:0000256" key="3">
    <source>
        <dbReference type="SAM" id="MobiDB-lite"/>
    </source>
</evidence>
<dbReference type="AlphaFoldDB" id="A0A194XKU7"/>
<evidence type="ECO:0000256" key="2">
    <source>
        <dbReference type="ARBA" id="ARBA00023242"/>
    </source>
</evidence>
<dbReference type="Gene3D" id="4.10.240.10">
    <property type="entry name" value="Zn(2)-C6 fungal-type DNA-binding domain"/>
    <property type="match status" value="1"/>
</dbReference>
<dbReference type="Pfam" id="PF11951">
    <property type="entry name" value="Fungal_trans_2"/>
    <property type="match status" value="1"/>
</dbReference>